<keyword evidence="2" id="KW-0285">Flavoprotein</keyword>
<protein>
    <submittedName>
        <fullName evidence="6">Flavin reductase family protein</fullName>
        <ecNumber evidence="6">1.5.1.-</ecNumber>
    </submittedName>
</protein>
<dbReference type="EMBL" id="CP139781">
    <property type="protein sequence ID" value="WRQ86280.1"/>
    <property type="molecule type" value="Genomic_DNA"/>
</dbReference>
<evidence type="ECO:0000259" key="5">
    <source>
        <dbReference type="SMART" id="SM00903"/>
    </source>
</evidence>
<evidence type="ECO:0000256" key="2">
    <source>
        <dbReference type="ARBA" id="ARBA00022630"/>
    </source>
</evidence>
<comment type="similarity">
    <text evidence="4">Belongs to the flavoredoxin family.</text>
</comment>
<evidence type="ECO:0000256" key="3">
    <source>
        <dbReference type="ARBA" id="ARBA00022643"/>
    </source>
</evidence>
<sequence>MLVDFEKLAGPKAYHWMTAIIAPRPIAWVSSMGPEGQVNLAPFSFFTGITSRPPTLMFVPINQHDGTPKDTMRNIEATGEFVVNVVTDDLAETMNATAAMLPYGESEFEAGGIEAAKCEQVKAPRVAAARIALECKLDRIVKIGDEPGVANCVFGRILWAHVSDEILNTEGRIDPTKLDLTGRMGGDDYVRAREKFSIGRPPR</sequence>
<dbReference type="EC" id="1.5.1.-" evidence="6"/>
<organism evidence="6 7">
    <name type="scientific">Actomonas aquatica</name>
    <dbReference type="NCBI Taxonomy" id="2866162"/>
    <lineage>
        <taxon>Bacteria</taxon>
        <taxon>Pseudomonadati</taxon>
        <taxon>Verrucomicrobiota</taxon>
        <taxon>Opitutia</taxon>
        <taxon>Opitutales</taxon>
        <taxon>Opitutaceae</taxon>
        <taxon>Actomonas</taxon>
    </lineage>
</organism>
<dbReference type="PANTHER" id="PTHR33798">
    <property type="entry name" value="FLAVOPROTEIN OXYGENASE"/>
    <property type="match status" value="1"/>
</dbReference>
<feature type="domain" description="Flavin reductase like" evidence="5">
    <location>
        <begin position="19"/>
        <end position="176"/>
    </location>
</feature>
<keyword evidence="7" id="KW-1185">Reference proteome</keyword>
<dbReference type="GO" id="GO:0016491">
    <property type="term" value="F:oxidoreductase activity"/>
    <property type="evidence" value="ECO:0007669"/>
    <property type="project" value="UniProtKB-KW"/>
</dbReference>
<dbReference type="PANTHER" id="PTHR33798:SF5">
    <property type="entry name" value="FLAVIN REDUCTASE LIKE DOMAIN-CONTAINING PROTEIN"/>
    <property type="match status" value="1"/>
</dbReference>
<dbReference type="Pfam" id="PF01613">
    <property type="entry name" value="Flavin_Reduct"/>
    <property type="match status" value="1"/>
</dbReference>
<name>A0ABZ1C7J9_9BACT</name>
<evidence type="ECO:0000313" key="6">
    <source>
        <dbReference type="EMBL" id="WRQ86280.1"/>
    </source>
</evidence>
<evidence type="ECO:0000256" key="4">
    <source>
        <dbReference type="ARBA" id="ARBA00038054"/>
    </source>
</evidence>
<keyword evidence="3" id="KW-0288">FMN</keyword>
<gene>
    <name evidence="6" type="ORF">K1X11_015805</name>
</gene>
<dbReference type="InterPro" id="IPR012349">
    <property type="entry name" value="Split_barrel_FMN-bd"/>
</dbReference>
<reference evidence="6 7" key="1">
    <citation type="submission" date="2021-08" db="EMBL/GenBank/DDBJ databases">
        <authorList>
            <person name="Zhang D."/>
            <person name="Zhang A."/>
            <person name="Wang L."/>
        </authorList>
    </citation>
    <scope>NUCLEOTIDE SEQUENCE [LARGE SCALE GENOMIC DNA]</scope>
    <source>
        <strain evidence="6 7">WL0086</strain>
    </source>
</reference>
<keyword evidence="6" id="KW-0560">Oxidoreductase</keyword>
<comment type="cofactor">
    <cofactor evidence="1">
        <name>FMN</name>
        <dbReference type="ChEBI" id="CHEBI:58210"/>
    </cofactor>
</comment>
<dbReference type="SUPFAM" id="SSF50475">
    <property type="entry name" value="FMN-binding split barrel"/>
    <property type="match status" value="1"/>
</dbReference>
<dbReference type="InterPro" id="IPR002563">
    <property type="entry name" value="Flavin_Rdtase-like_dom"/>
</dbReference>
<evidence type="ECO:0000256" key="1">
    <source>
        <dbReference type="ARBA" id="ARBA00001917"/>
    </source>
</evidence>
<dbReference type="Proteomes" id="UP000738431">
    <property type="component" value="Chromosome"/>
</dbReference>
<dbReference type="Gene3D" id="2.30.110.10">
    <property type="entry name" value="Electron Transport, Fmn-binding Protein, Chain A"/>
    <property type="match status" value="1"/>
</dbReference>
<reference evidence="6 7" key="2">
    <citation type="submission" date="2023-12" db="EMBL/GenBank/DDBJ databases">
        <title>Description of an unclassified Opitutus bacterium of Verrucomicrobiota.</title>
        <authorList>
            <person name="Zhang D.-F."/>
        </authorList>
    </citation>
    <scope>NUCLEOTIDE SEQUENCE [LARGE SCALE GENOMIC DNA]</scope>
    <source>
        <strain evidence="6 7">WL0086</strain>
    </source>
</reference>
<proteinExistence type="inferred from homology"/>
<dbReference type="RefSeq" id="WP_221031209.1">
    <property type="nucleotide sequence ID" value="NZ_CP139781.1"/>
</dbReference>
<dbReference type="SMART" id="SM00903">
    <property type="entry name" value="Flavin_Reduct"/>
    <property type="match status" value="1"/>
</dbReference>
<evidence type="ECO:0000313" key="7">
    <source>
        <dbReference type="Proteomes" id="UP000738431"/>
    </source>
</evidence>
<accession>A0ABZ1C7J9</accession>